<sequence>MLDMEQTPSVSGLVKISGQISNYQSTREHANFFFTQNDNKAMGLAAIASAAIGSSGLAMGAAISASDMEEEADYVEFEMDGKAMKGWVWRSPFANNDIVDVVGEWRDDYFELVAIARPADRTIALYPHCSRGKVAHIKNAIKWWFLGVTGMFCWISAAGALLLAFGESFIGMLVFLLCFFVPPFMWLFLGKKGLLASIGVIFAPILYIYSLDNFIYAIRVAWPAPVFLYIFMGIFAILYSRKTMTFVNVATYVFDALGLENPSNIDLPKTSQAEVYKLIKERKIARENEAIKENELIKNNKETKRKKERKKGRKVEIKKEIKDNSLLSQTEMSLGSMYFKY</sequence>
<keyword evidence="1" id="KW-0472">Membrane</keyword>
<feature type="transmembrane region" description="Helical" evidence="1">
    <location>
        <begin position="169"/>
        <end position="189"/>
    </location>
</feature>
<dbReference type="OrthoDB" id="6452874at2"/>
<feature type="transmembrane region" description="Helical" evidence="1">
    <location>
        <begin position="41"/>
        <end position="63"/>
    </location>
</feature>
<reference evidence="2 3" key="1">
    <citation type="submission" date="2018-12" db="EMBL/GenBank/DDBJ databases">
        <title>Complete genome sequence of Iodobacter sp. H11R3.</title>
        <authorList>
            <person name="Bae J.-W."/>
        </authorList>
    </citation>
    <scope>NUCLEOTIDE SEQUENCE [LARGE SCALE GENOMIC DNA]</scope>
    <source>
        <strain evidence="2 3">H11R3</strain>
    </source>
</reference>
<feature type="transmembrane region" description="Helical" evidence="1">
    <location>
        <begin position="143"/>
        <end position="163"/>
    </location>
</feature>
<evidence type="ECO:0000256" key="1">
    <source>
        <dbReference type="SAM" id="Phobius"/>
    </source>
</evidence>
<dbReference type="Proteomes" id="UP000282438">
    <property type="component" value="Chromosome"/>
</dbReference>
<proteinExistence type="predicted"/>
<organism evidence="2 3">
    <name type="scientific">Iodobacter ciconiae</name>
    <dbReference type="NCBI Taxonomy" id="2496266"/>
    <lineage>
        <taxon>Bacteria</taxon>
        <taxon>Pseudomonadati</taxon>
        <taxon>Pseudomonadota</taxon>
        <taxon>Betaproteobacteria</taxon>
        <taxon>Neisseriales</taxon>
        <taxon>Chitinibacteraceae</taxon>
        <taxon>Iodobacter</taxon>
    </lineage>
</organism>
<keyword evidence="3" id="KW-1185">Reference proteome</keyword>
<feature type="transmembrane region" description="Helical" evidence="1">
    <location>
        <begin position="194"/>
        <end position="210"/>
    </location>
</feature>
<gene>
    <name evidence="2" type="ORF">EJO50_06175</name>
</gene>
<evidence type="ECO:0000313" key="3">
    <source>
        <dbReference type="Proteomes" id="UP000282438"/>
    </source>
</evidence>
<dbReference type="RefSeq" id="WP_125972458.1">
    <property type="nucleotide sequence ID" value="NZ_CP034433.1"/>
</dbReference>
<keyword evidence="1" id="KW-1133">Transmembrane helix</keyword>
<feature type="transmembrane region" description="Helical" evidence="1">
    <location>
        <begin position="216"/>
        <end position="239"/>
    </location>
</feature>
<accession>A0A3S8ZRH7</accession>
<dbReference type="NCBIfam" id="NF041560">
    <property type="entry name" value="T6SS_Burk_ExIF"/>
    <property type="match status" value="1"/>
</dbReference>
<dbReference type="EMBL" id="CP034433">
    <property type="protein sequence ID" value="AZN36100.1"/>
    <property type="molecule type" value="Genomic_DNA"/>
</dbReference>
<dbReference type="InterPro" id="IPR048130">
    <property type="entry name" value="T6SS_ExIF-like"/>
</dbReference>
<keyword evidence="1" id="KW-0812">Transmembrane</keyword>
<evidence type="ECO:0000313" key="2">
    <source>
        <dbReference type="EMBL" id="AZN36100.1"/>
    </source>
</evidence>
<protein>
    <submittedName>
        <fullName evidence="2">Uncharacterized protein</fullName>
    </submittedName>
</protein>
<dbReference type="AlphaFoldDB" id="A0A3S8ZRH7"/>
<name>A0A3S8ZRH7_9NEIS</name>
<dbReference type="KEGG" id="iod:EJO50_06175"/>